<dbReference type="Proteomes" id="UP000243469">
    <property type="component" value="Unassembled WGS sequence"/>
</dbReference>
<dbReference type="SMART" id="SM00984">
    <property type="entry name" value="UDPG_MGDP_dh_C"/>
    <property type="match status" value="1"/>
</dbReference>
<dbReference type="InterPro" id="IPR028359">
    <property type="entry name" value="UDP_ManNAc/GlcNAc_DH"/>
</dbReference>
<dbReference type="InterPro" id="IPR036291">
    <property type="entry name" value="NAD(P)-bd_dom_sf"/>
</dbReference>
<dbReference type="GO" id="GO:0016628">
    <property type="term" value="F:oxidoreductase activity, acting on the CH-CH group of donors, NAD or NADP as acceptor"/>
    <property type="evidence" value="ECO:0007669"/>
    <property type="project" value="InterPro"/>
</dbReference>
<comment type="caution">
    <text evidence="6">The sequence shown here is derived from an EMBL/GenBank/DDBJ whole genome shotgun (WGS) entry which is preliminary data.</text>
</comment>
<evidence type="ECO:0000256" key="2">
    <source>
        <dbReference type="ARBA" id="ARBA00023002"/>
    </source>
</evidence>
<dbReference type="Pfam" id="PF03720">
    <property type="entry name" value="UDPG_MGDP_dh_C"/>
    <property type="match status" value="1"/>
</dbReference>
<dbReference type="GO" id="GO:0051287">
    <property type="term" value="F:NAD binding"/>
    <property type="evidence" value="ECO:0007669"/>
    <property type="project" value="InterPro"/>
</dbReference>
<keyword evidence="3" id="KW-0520">NAD</keyword>
<reference evidence="6 7" key="1">
    <citation type="submission" date="2017-10" db="EMBL/GenBank/DDBJ databases">
        <title>Novel microbial diversity and functional potential in the marine mammal oral microbiome.</title>
        <authorList>
            <person name="Dudek N.K."/>
            <person name="Sun C.L."/>
            <person name="Burstein D."/>
            <person name="Kantor R.S."/>
            <person name="Aliaga Goltsman D.S."/>
            <person name="Bik E.M."/>
            <person name="Thomas B.C."/>
            <person name="Banfield J.F."/>
            <person name="Relman D.A."/>
        </authorList>
    </citation>
    <scope>NUCLEOTIDE SEQUENCE [LARGE SCALE GENOMIC DNA]</scope>
    <source>
        <strain evidence="6">DOLJORAL78_47_21</strain>
    </source>
</reference>
<dbReference type="AlphaFoldDB" id="A0A2G6JM76"/>
<evidence type="ECO:0000313" key="7">
    <source>
        <dbReference type="Proteomes" id="UP000243469"/>
    </source>
</evidence>
<dbReference type="InterPro" id="IPR001732">
    <property type="entry name" value="UDP-Glc/GDP-Man_DH_N"/>
</dbReference>
<dbReference type="InterPro" id="IPR014027">
    <property type="entry name" value="UDP-Glc/GDP-Man_DH_C"/>
</dbReference>
<dbReference type="NCBIfam" id="TIGR03026">
    <property type="entry name" value="NDP-sugDHase"/>
    <property type="match status" value="1"/>
</dbReference>
<dbReference type="SUPFAM" id="SSF48179">
    <property type="entry name" value="6-phosphogluconate dehydrogenase C-terminal domain-like"/>
    <property type="match status" value="1"/>
</dbReference>
<dbReference type="SUPFAM" id="SSF52413">
    <property type="entry name" value="UDP-glucose/GDP-mannose dehydrogenase C-terminal domain"/>
    <property type="match status" value="1"/>
</dbReference>
<dbReference type="PIRSF" id="PIRSF500136">
    <property type="entry name" value="UDP_ManNAc_DH"/>
    <property type="match status" value="1"/>
</dbReference>
<dbReference type="GO" id="GO:0000271">
    <property type="term" value="P:polysaccharide biosynthetic process"/>
    <property type="evidence" value="ECO:0007669"/>
    <property type="project" value="InterPro"/>
</dbReference>
<dbReference type="GO" id="GO:0016616">
    <property type="term" value="F:oxidoreductase activity, acting on the CH-OH group of donors, NAD or NADP as acceptor"/>
    <property type="evidence" value="ECO:0007669"/>
    <property type="project" value="InterPro"/>
</dbReference>
<dbReference type="Pfam" id="PF00984">
    <property type="entry name" value="UDPG_MGDP_dh"/>
    <property type="match status" value="1"/>
</dbReference>
<dbReference type="InterPro" id="IPR017476">
    <property type="entry name" value="UDP-Glc/GDP-Man"/>
</dbReference>
<protein>
    <submittedName>
        <fullName evidence="6">Vi polysaccharide biosynthesis UDP-N-acetylglucosamine C-6 dehydrogenase TviB</fullName>
    </submittedName>
</protein>
<evidence type="ECO:0000313" key="6">
    <source>
        <dbReference type="EMBL" id="PIE24521.1"/>
    </source>
</evidence>
<accession>A0A2G6JM76</accession>
<dbReference type="InterPro" id="IPR008927">
    <property type="entry name" value="6-PGluconate_DH-like_C_sf"/>
</dbReference>
<evidence type="ECO:0000259" key="5">
    <source>
        <dbReference type="SMART" id="SM00984"/>
    </source>
</evidence>
<dbReference type="EMBL" id="PDSH01000016">
    <property type="protein sequence ID" value="PIE24521.1"/>
    <property type="molecule type" value="Genomic_DNA"/>
</dbReference>
<feature type="domain" description="UDP-glucose/GDP-mannose dehydrogenase C-terminal" evidence="5">
    <location>
        <begin position="317"/>
        <end position="417"/>
    </location>
</feature>
<dbReference type="PANTHER" id="PTHR43491">
    <property type="entry name" value="UDP-N-ACETYL-D-MANNOSAMINE DEHYDROGENASE"/>
    <property type="match status" value="1"/>
</dbReference>
<gene>
    <name evidence="6" type="ORF">CSA60_02940</name>
</gene>
<dbReference type="PANTHER" id="PTHR43491:SF2">
    <property type="entry name" value="UDP-N-ACETYL-D-MANNOSAMINE DEHYDROGENASE"/>
    <property type="match status" value="1"/>
</dbReference>
<evidence type="ECO:0000256" key="4">
    <source>
        <dbReference type="PIRNR" id="PIRNR000124"/>
    </source>
</evidence>
<keyword evidence="2" id="KW-0560">Oxidoreductase</keyword>
<name>A0A2G6JM76_NEPCE</name>
<evidence type="ECO:0000256" key="1">
    <source>
        <dbReference type="ARBA" id="ARBA00006601"/>
    </source>
</evidence>
<dbReference type="InterPro" id="IPR036220">
    <property type="entry name" value="UDP-Glc/GDP-Man_DH_C_sf"/>
</dbReference>
<organism evidence="6 7">
    <name type="scientific">Neptuniibacter caesariensis</name>
    <dbReference type="NCBI Taxonomy" id="207954"/>
    <lineage>
        <taxon>Bacteria</taxon>
        <taxon>Pseudomonadati</taxon>
        <taxon>Pseudomonadota</taxon>
        <taxon>Gammaproteobacteria</taxon>
        <taxon>Oceanospirillales</taxon>
        <taxon>Oceanospirillaceae</taxon>
        <taxon>Neptuniibacter</taxon>
    </lineage>
</organism>
<dbReference type="InterPro" id="IPR014026">
    <property type="entry name" value="UDP-Glc/GDP-Man_DH_dimer"/>
</dbReference>
<proteinExistence type="inferred from homology"/>
<dbReference type="SUPFAM" id="SSF51735">
    <property type="entry name" value="NAD(P)-binding Rossmann-fold domains"/>
    <property type="match status" value="1"/>
</dbReference>
<dbReference type="Gene3D" id="3.40.50.720">
    <property type="entry name" value="NAD(P)-binding Rossmann-like Domain"/>
    <property type="match status" value="2"/>
</dbReference>
<dbReference type="NCBIfam" id="NF011729">
    <property type="entry name" value="PRK15182.1"/>
    <property type="match status" value="1"/>
</dbReference>
<dbReference type="Pfam" id="PF03721">
    <property type="entry name" value="UDPG_MGDP_dh_N"/>
    <property type="match status" value="1"/>
</dbReference>
<evidence type="ECO:0000256" key="3">
    <source>
        <dbReference type="ARBA" id="ARBA00023027"/>
    </source>
</evidence>
<sequence length="424" mass="46863">MKLSEVKIAVIGLGYVGLPLAVEFGKARSVIGLDINEKRIEELRNGRDATLEVLDEELKAAIGLSYTSDVAAIADSNVYIVTVPTPIDSNDSPDLTPLRQSSAMLATVIKQGDIVIYESTVYPGATEEVCIPIIEKGSGLKFNRDFYAGYSPERINPGDKVNTLTKIKKITSGSTPEIATFIDELYGSIITAGTHTASSIKVAEAAKVIENTQRDLNIAIINEFAKIFNIIGIDTQEVLDAASTKWNFLPFKPGLVGGHCISVDPYYLTYKSKEVGYQPEVILAGRRINDGMGQYTATQLVKAVSKQKIHIDEARVLILGFTFKGDCPDVRNTKIVDMVKELESFNMNVDVYDPWAKAEEVQDEYGIKLESEIYQGVYDAIVLAVDHSDFKHWGEQKIRSYGKEKHVLYDVKHVLPFGQSDLRL</sequence>
<comment type="similarity">
    <text evidence="1 4">Belongs to the UDP-glucose/GDP-mannose dehydrogenase family.</text>
</comment>
<dbReference type="PIRSF" id="PIRSF000124">
    <property type="entry name" value="UDPglc_GDPman_dh"/>
    <property type="match status" value="1"/>
</dbReference>